<organism evidence="6 7">
    <name type="scientific">Sphingomonas panacis</name>
    <dbReference type="NCBI Taxonomy" id="1560345"/>
    <lineage>
        <taxon>Bacteria</taxon>
        <taxon>Pseudomonadati</taxon>
        <taxon>Pseudomonadota</taxon>
        <taxon>Alphaproteobacteria</taxon>
        <taxon>Sphingomonadales</taxon>
        <taxon>Sphingomonadaceae</taxon>
        <taxon>Sphingomonas</taxon>
    </lineage>
</organism>
<feature type="domain" description="Phage tail tape measure protein" evidence="5">
    <location>
        <begin position="251"/>
        <end position="425"/>
    </location>
</feature>
<dbReference type="NCBIfam" id="TIGR01760">
    <property type="entry name" value="tape_meas_TP901"/>
    <property type="match status" value="1"/>
</dbReference>
<dbReference type="AlphaFoldDB" id="A0A1B3Z886"/>
<reference evidence="6 7" key="1">
    <citation type="submission" date="2016-01" db="EMBL/GenBank/DDBJ databases">
        <title>Complete genome and mega plasmid sequence of Sphingomonas panacis DCY99 elicits systemic resistance in rice to Xanthomonas oryzae.</title>
        <authorList>
            <person name="Kim Y.J."/>
            <person name="Yang D.C."/>
            <person name="Sing P."/>
        </authorList>
    </citation>
    <scope>NUCLEOTIDE SEQUENCE [LARGE SCALE GENOMIC DNA]</scope>
    <source>
        <strain evidence="6 7">DCY99</strain>
    </source>
</reference>
<gene>
    <name evidence="6" type="ORF">AWL63_06240</name>
</gene>
<keyword evidence="4" id="KW-0472">Membrane</keyword>
<keyword evidence="2" id="KW-0175">Coiled coil</keyword>
<feature type="transmembrane region" description="Helical" evidence="4">
    <location>
        <begin position="555"/>
        <end position="573"/>
    </location>
</feature>
<keyword evidence="7" id="KW-1185">Reference proteome</keyword>
<dbReference type="PANTHER" id="PTHR37813:SF1">
    <property type="entry name" value="FELS-2 PROPHAGE PROTEIN"/>
    <property type="match status" value="1"/>
</dbReference>
<dbReference type="STRING" id="1560345.AWL63_06240"/>
<dbReference type="EMBL" id="CP014168">
    <property type="protein sequence ID" value="AOH83631.1"/>
    <property type="molecule type" value="Genomic_DNA"/>
</dbReference>
<evidence type="ECO:0000259" key="5">
    <source>
        <dbReference type="Pfam" id="PF10145"/>
    </source>
</evidence>
<sequence>MDRDLRIRLLLEAADRVTGPLRGIAGGSSRAAQALRATRDRLKEVERAQAQIAGFRQLKAGLRSTETSLHAAQTRVGDLARQMRAAGTPTREMTRDFARAKAEAQRLTRQHQTESRELQTLRDRLRAAGISTNDLAHHERELRDRAAGTNRELAEQERRLRQVLDRQRRLTAAREQFSRYQGVATGLAVGGAAAMGTGMMMARPFLGGIKEAQLYQSVMTDIAQKADMSRHAGERMGVGLLAAAKAANQMPADLQAGVDALAGFGLNPQKAAQMMRPIGRAATAYKAEIADLSKAAFAANDNLKVPIDQTGRVIDIMAQAGKSGAFEIKDMAQYFPVLTAGYQALGQTGTAAVADLAAALQIARKGAGDAASAATNVQNVLQKIASPATIGKFKKFGVDLPAALKKAYAEGKTPLEAIAELTNKTLNGDLGKIGFLFEDAQVQQGLRPLIQNLQEYKRIRAEAASANGTTDRDFAERMKDSAEQSKQFNINAKVLGITLGTMLLPTVNAVTQKLTAWANWIGEAAKRHPALAKGITLLGGGLAALLIVLGGAGLVLAGLVAPFAALATVATFFEIGMLPLIGIVAGVVLGILALGAAAYAIYSNWGAIAGWFAGLWTSIKAAFFGSIAAIGEMLAGFSPLGLLSSAFAALMSWLGVKIPADLATAGKNMILGLIGGITGMLGALQSTIVNAASSAAEWFKKKLGIHSPSRVFMEFGGHIMTGLSNGIAGGEDGPVGRIDRLSKRLTAAMVVGAALPAVATAASGQVGAQARQTGSVAGGNRYEIHLHAAPGMDEAKLMEMLQRKLDEIERRDQAKKRSSFADQADWSERA</sequence>
<dbReference type="Pfam" id="PF10145">
    <property type="entry name" value="PhageMin_Tail"/>
    <property type="match status" value="1"/>
</dbReference>
<feature type="transmembrane region" description="Helical" evidence="4">
    <location>
        <begin position="668"/>
        <end position="692"/>
    </location>
</feature>
<accession>A0A1B3Z886</accession>
<feature type="coiled-coil region" evidence="2">
    <location>
        <begin position="90"/>
        <end position="173"/>
    </location>
</feature>
<proteinExistence type="predicted"/>
<feature type="region of interest" description="Disordered" evidence="3">
    <location>
        <begin position="809"/>
        <end position="830"/>
    </location>
</feature>
<evidence type="ECO:0000256" key="2">
    <source>
        <dbReference type="SAM" id="Coils"/>
    </source>
</evidence>
<evidence type="ECO:0000256" key="1">
    <source>
        <dbReference type="ARBA" id="ARBA00022612"/>
    </source>
</evidence>
<name>A0A1B3Z886_9SPHN</name>
<evidence type="ECO:0000313" key="6">
    <source>
        <dbReference type="EMBL" id="AOH83631.1"/>
    </source>
</evidence>
<feature type="transmembrane region" description="Helical" evidence="4">
    <location>
        <begin position="637"/>
        <end position="656"/>
    </location>
</feature>
<protein>
    <submittedName>
        <fullName evidence="6">Phage tail tape measure protein</fullName>
    </submittedName>
</protein>
<keyword evidence="1" id="KW-1188">Viral release from host cell</keyword>
<evidence type="ECO:0000256" key="3">
    <source>
        <dbReference type="SAM" id="MobiDB-lite"/>
    </source>
</evidence>
<keyword evidence="4" id="KW-1133">Transmembrane helix</keyword>
<evidence type="ECO:0000256" key="4">
    <source>
        <dbReference type="SAM" id="Phobius"/>
    </source>
</evidence>
<dbReference type="OrthoDB" id="8019720at2"/>
<dbReference type="InterPro" id="IPR010090">
    <property type="entry name" value="Phage_tape_meas"/>
</dbReference>
<dbReference type="KEGG" id="span:AWL63_06240"/>
<dbReference type="RefSeq" id="WP_069204204.1">
    <property type="nucleotide sequence ID" value="NZ_CP014168.1"/>
</dbReference>
<dbReference type="Proteomes" id="UP000094256">
    <property type="component" value="Chromosome"/>
</dbReference>
<feature type="transmembrane region" description="Helical" evidence="4">
    <location>
        <begin position="580"/>
        <end position="602"/>
    </location>
</feature>
<dbReference type="PANTHER" id="PTHR37813">
    <property type="entry name" value="FELS-2 PROPHAGE PROTEIN"/>
    <property type="match status" value="1"/>
</dbReference>
<feature type="transmembrane region" description="Helical" evidence="4">
    <location>
        <begin position="608"/>
        <end position="630"/>
    </location>
</feature>
<keyword evidence="4" id="KW-0812">Transmembrane</keyword>
<evidence type="ECO:0000313" key="7">
    <source>
        <dbReference type="Proteomes" id="UP000094256"/>
    </source>
</evidence>